<keyword evidence="9" id="KW-0966">Cell projection</keyword>
<feature type="domain" description="Tubulin epsilon and delta complex protein 1" evidence="12">
    <location>
        <begin position="282"/>
        <end position="475"/>
    </location>
</feature>
<evidence type="ECO:0000256" key="8">
    <source>
        <dbReference type="ARBA" id="ARBA00023212"/>
    </source>
</evidence>
<dbReference type="InterPro" id="IPR027996">
    <property type="entry name" value="TEDC1_dom"/>
</dbReference>
<dbReference type="Proteomes" id="UP001239994">
    <property type="component" value="Unassembled WGS sequence"/>
</dbReference>
<proteinExistence type="inferred from homology"/>
<dbReference type="GO" id="GO:0005930">
    <property type="term" value="C:axoneme"/>
    <property type="evidence" value="ECO:0007669"/>
    <property type="project" value="UniProtKB-SubCell"/>
</dbReference>
<gene>
    <name evidence="13" type="ORF">P4O66_011840</name>
</gene>
<dbReference type="InterPro" id="IPR032675">
    <property type="entry name" value="LRR_dom_sf"/>
</dbReference>
<feature type="non-terminal residue" evidence="13">
    <location>
        <position position="536"/>
    </location>
</feature>
<dbReference type="SUPFAM" id="SSF52058">
    <property type="entry name" value="L domain-like"/>
    <property type="match status" value="1"/>
</dbReference>
<dbReference type="PANTHER" id="PTHR35076">
    <property type="entry name" value="TUBULIN EPSILON AND DELTA COMPLEX PROTEIN 1"/>
    <property type="match status" value="1"/>
</dbReference>
<keyword evidence="4" id="KW-0493">Microtubule</keyword>
<dbReference type="EMBL" id="JAROKS010000018">
    <property type="protein sequence ID" value="KAK1793457.1"/>
    <property type="molecule type" value="Genomic_DNA"/>
</dbReference>
<dbReference type="AlphaFoldDB" id="A0AAD9DVV1"/>
<evidence type="ECO:0000256" key="3">
    <source>
        <dbReference type="ARBA" id="ARBA00022614"/>
    </source>
</evidence>
<dbReference type="GO" id="GO:0030286">
    <property type="term" value="C:dynein complex"/>
    <property type="evidence" value="ECO:0007669"/>
    <property type="project" value="UniProtKB-KW"/>
</dbReference>
<feature type="non-terminal residue" evidence="13">
    <location>
        <position position="1"/>
    </location>
</feature>
<comment type="similarity">
    <text evidence="10">Belongs to the dynein light chain LC1-type family.</text>
</comment>
<evidence type="ECO:0000256" key="10">
    <source>
        <dbReference type="ARBA" id="ARBA00049659"/>
    </source>
</evidence>
<keyword evidence="3" id="KW-0433">Leucine-rich repeat</keyword>
<dbReference type="PANTHER" id="PTHR35076:SF1">
    <property type="entry name" value="TUBULIN EPSILON AND DELTA COMPLEX PROTEIN 1"/>
    <property type="match status" value="1"/>
</dbReference>
<protein>
    <recommendedName>
        <fullName evidence="11">Dynein axonemal light chain 1</fullName>
    </recommendedName>
</protein>
<keyword evidence="14" id="KW-1185">Reference proteome</keyword>
<reference evidence="13" key="1">
    <citation type="submission" date="2023-03" db="EMBL/GenBank/DDBJ databases">
        <title>Electrophorus voltai genome.</title>
        <authorList>
            <person name="Bian C."/>
        </authorList>
    </citation>
    <scope>NUCLEOTIDE SEQUENCE</scope>
    <source>
        <strain evidence="13">CB-2022</strain>
        <tissue evidence="13">Muscle</tissue>
    </source>
</reference>
<name>A0AAD9DVV1_9TELE</name>
<evidence type="ECO:0000256" key="9">
    <source>
        <dbReference type="ARBA" id="ARBA00023273"/>
    </source>
</evidence>
<keyword evidence="5" id="KW-0677">Repeat</keyword>
<keyword evidence="8" id="KW-0206">Cytoskeleton</keyword>
<sequence>AKATTIKEALVKWEEKSGEKAGEAKAVKLYGQIPPVEKMDASLSTLINCEKLSLSTNCIEKIANLNGLKNLKILSLGRNNIKNLSGLEAVGDTLEELWISYNLIEKLKGIHVMKKLRVLYISNNLVKEWGEFVKLADLPSLVDLVFVGNPLEEKYSAEGTWIDEATRRRSPRHAYMDYESKMHPEKNVKVKEVITTLLKLLSAVGIGPVPTAETFRRAKFNKTEAAQDLWRLLNTLLMKVFVQDHECKEAAYPDLDSQFRFVSSALWHSGYRGWWVAGPRACGSRHEVGSRDLLLAFGWVMASGNLLVSLLGEKGLELELLSSAKVRLRHLVQCAYLFYVTALHSSNVTCMFMVSQGMHGLEDLALDLCACGMDGASCRQDVRTLQWQYGKLRLQWRSLIATQQEQAKLTHKVFSNLGSSSISEASVVDIPDIPRSTALDKDLEHIQCLNGILEAYLEWNVVEPLFWCWMDSVIDGCLSERCIEGSNDMPQGTETVTHSCSHVNKARRSVKHLDKMLLRLQTELRRVEPTRRALTQ</sequence>
<evidence type="ECO:0000256" key="4">
    <source>
        <dbReference type="ARBA" id="ARBA00022701"/>
    </source>
</evidence>
<organism evidence="13 14">
    <name type="scientific">Electrophorus voltai</name>
    <dbReference type="NCBI Taxonomy" id="2609070"/>
    <lineage>
        <taxon>Eukaryota</taxon>
        <taxon>Metazoa</taxon>
        <taxon>Chordata</taxon>
        <taxon>Craniata</taxon>
        <taxon>Vertebrata</taxon>
        <taxon>Euteleostomi</taxon>
        <taxon>Actinopterygii</taxon>
        <taxon>Neopterygii</taxon>
        <taxon>Teleostei</taxon>
        <taxon>Ostariophysi</taxon>
        <taxon>Gymnotiformes</taxon>
        <taxon>Gymnotoidei</taxon>
        <taxon>Gymnotidae</taxon>
        <taxon>Electrophorus</taxon>
    </lineage>
</organism>
<dbReference type="SMART" id="SM00365">
    <property type="entry name" value="LRR_SD22"/>
    <property type="match status" value="4"/>
</dbReference>
<evidence type="ECO:0000256" key="6">
    <source>
        <dbReference type="ARBA" id="ARBA00023017"/>
    </source>
</evidence>
<evidence type="ECO:0000313" key="14">
    <source>
        <dbReference type="Proteomes" id="UP001239994"/>
    </source>
</evidence>
<evidence type="ECO:0000313" key="13">
    <source>
        <dbReference type="EMBL" id="KAK1793457.1"/>
    </source>
</evidence>
<keyword evidence="7" id="KW-0505">Motor protein</keyword>
<dbReference type="FunFam" id="3.80.10.10:FF:000049">
    <property type="entry name" value="Dynein light chain 1"/>
    <property type="match status" value="1"/>
</dbReference>
<dbReference type="InterPro" id="IPR043535">
    <property type="entry name" value="TEDC1"/>
</dbReference>
<accession>A0AAD9DVV1</accession>
<evidence type="ECO:0000256" key="1">
    <source>
        <dbReference type="ARBA" id="ARBA00004430"/>
    </source>
</evidence>
<evidence type="ECO:0000256" key="5">
    <source>
        <dbReference type="ARBA" id="ARBA00022737"/>
    </source>
</evidence>
<dbReference type="Pfam" id="PF14970">
    <property type="entry name" value="TEDC1"/>
    <property type="match status" value="1"/>
</dbReference>
<evidence type="ECO:0000259" key="12">
    <source>
        <dbReference type="Pfam" id="PF14970"/>
    </source>
</evidence>
<dbReference type="InterPro" id="IPR001611">
    <property type="entry name" value="Leu-rich_rpt"/>
</dbReference>
<dbReference type="GO" id="GO:0005874">
    <property type="term" value="C:microtubule"/>
    <property type="evidence" value="ECO:0007669"/>
    <property type="project" value="UniProtKB-KW"/>
</dbReference>
<keyword evidence="6" id="KW-0243">Dynein</keyword>
<dbReference type="PROSITE" id="PS51450">
    <property type="entry name" value="LRR"/>
    <property type="match status" value="3"/>
</dbReference>
<keyword evidence="2" id="KW-0963">Cytoplasm</keyword>
<comment type="subcellular location">
    <subcellularLocation>
        <location evidence="1">Cytoplasm</location>
        <location evidence="1">Cytoskeleton</location>
        <location evidence="1">Cilium axoneme</location>
    </subcellularLocation>
</comment>
<dbReference type="Gene3D" id="3.80.10.10">
    <property type="entry name" value="Ribonuclease Inhibitor"/>
    <property type="match status" value="1"/>
</dbReference>
<evidence type="ECO:0000256" key="7">
    <source>
        <dbReference type="ARBA" id="ARBA00023175"/>
    </source>
</evidence>
<evidence type="ECO:0000256" key="2">
    <source>
        <dbReference type="ARBA" id="ARBA00022490"/>
    </source>
</evidence>
<evidence type="ECO:0000256" key="11">
    <source>
        <dbReference type="ARBA" id="ARBA00049760"/>
    </source>
</evidence>
<comment type="caution">
    <text evidence="13">The sequence shown here is derived from an EMBL/GenBank/DDBJ whole genome shotgun (WGS) entry which is preliminary data.</text>
</comment>